<dbReference type="SUPFAM" id="SSF160631">
    <property type="entry name" value="SMI1/KNR4-like"/>
    <property type="match status" value="1"/>
</dbReference>
<dbReference type="Gene3D" id="3.40.1580.10">
    <property type="entry name" value="SMI1/KNR4-like"/>
    <property type="match status" value="1"/>
</dbReference>
<dbReference type="AlphaFoldDB" id="A0A7M2SKD2"/>
<sequence>MWRELIASLSTEFDFSNPADGEILCSAESSLGQPIPEELKSFLFESDGVSDGFGCDFIWPVGEIVRRNREMRGTVEFRQLYMPFDSLLFFGDSGSGDLFAFIVSPPCRDIFVWQHENDSRCWVANGLRDFVTRYLSAGGEGWYSI</sequence>
<gene>
    <name evidence="1" type="ORF">IM697_38785</name>
</gene>
<accession>A0A7M2SKD2</accession>
<evidence type="ECO:0000313" key="1">
    <source>
        <dbReference type="EMBL" id="QOV35923.1"/>
    </source>
</evidence>
<protein>
    <submittedName>
        <fullName evidence="1">SMI1/KNR4 family protein</fullName>
    </submittedName>
</protein>
<dbReference type="EMBL" id="CP063373">
    <property type="protein sequence ID" value="QOV35923.1"/>
    <property type="molecule type" value="Genomic_DNA"/>
</dbReference>
<name>A0A7M2SKD2_9ACTN</name>
<proteinExistence type="predicted"/>
<dbReference type="Pfam" id="PF14568">
    <property type="entry name" value="SUKH_6"/>
    <property type="match status" value="1"/>
</dbReference>
<dbReference type="Proteomes" id="UP000594205">
    <property type="component" value="Chromosome"/>
</dbReference>
<dbReference type="InterPro" id="IPR037883">
    <property type="entry name" value="Knr4/Smi1-like_sf"/>
</dbReference>
<dbReference type="RefSeq" id="WP_194041360.1">
    <property type="nucleotide sequence ID" value="NZ_CP063373.1"/>
</dbReference>
<keyword evidence="2" id="KW-1185">Reference proteome</keyword>
<organism evidence="1 2">
    <name type="scientific">Streptomyces ferrugineus</name>
    <dbReference type="NCBI Taxonomy" id="1413221"/>
    <lineage>
        <taxon>Bacteria</taxon>
        <taxon>Bacillati</taxon>
        <taxon>Actinomycetota</taxon>
        <taxon>Actinomycetes</taxon>
        <taxon>Kitasatosporales</taxon>
        <taxon>Streptomycetaceae</taxon>
        <taxon>Streptomyces</taxon>
    </lineage>
</organism>
<dbReference type="KEGG" id="sfeu:IM697_38785"/>
<reference evidence="1 2" key="1">
    <citation type="submission" date="2020-10" db="EMBL/GenBank/DDBJ databases">
        <title>Streptomyces ferrugineus complate genome analysis.</title>
        <authorList>
            <person name="Anwar N."/>
        </authorList>
    </citation>
    <scope>NUCLEOTIDE SEQUENCE [LARGE SCALE GENOMIC DNA]</scope>
    <source>
        <strain evidence="1 2">CCTCC AA2014009</strain>
    </source>
</reference>
<evidence type="ECO:0000313" key="2">
    <source>
        <dbReference type="Proteomes" id="UP000594205"/>
    </source>
</evidence>